<name>A0A9P6R530_9FUNG</name>
<dbReference type="EMBL" id="JAAAIP010000926">
    <property type="protein sequence ID" value="KAG0311416.1"/>
    <property type="molecule type" value="Genomic_DNA"/>
</dbReference>
<evidence type="ECO:0000256" key="1">
    <source>
        <dbReference type="SAM" id="MobiDB-lite"/>
    </source>
</evidence>
<gene>
    <name evidence="2" type="ORF">BGZ99_010176</name>
</gene>
<feature type="compositionally biased region" description="Polar residues" evidence="1">
    <location>
        <begin position="37"/>
        <end position="52"/>
    </location>
</feature>
<dbReference type="Proteomes" id="UP000738325">
    <property type="component" value="Unassembled WGS sequence"/>
</dbReference>
<feature type="region of interest" description="Disordered" evidence="1">
    <location>
        <begin position="1"/>
        <end position="52"/>
    </location>
</feature>
<feature type="non-terminal residue" evidence="2">
    <location>
        <position position="1"/>
    </location>
</feature>
<proteinExistence type="predicted"/>
<evidence type="ECO:0000313" key="3">
    <source>
        <dbReference type="Proteomes" id="UP000738325"/>
    </source>
</evidence>
<protein>
    <submittedName>
        <fullName evidence="2">Uncharacterized protein</fullName>
    </submittedName>
</protein>
<organism evidence="2 3">
    <name type="scientific">Dissophora globulifera</name>
    <dbReference type="NCBI Taxonomy" id="979702"/>
    <lineage>
        <taxon>Eukaryota</taxon>
        <taxon>Fungi</taxon>
        <taxon>Fungi incertae sedis</taxon>
        <taxon>Mucoromycota</taxon>
        <taxon>Mortierellomycotina</taxon>
        <taxon>Mortierellomycetes</taxon>
        <taxon>Mortierellales</taxon>
        <taxon>Mortierellaceae</taxon>
        <taxon>Dissophora</taxon>
    </lineage>
</organism>
<accession>A0A9P6R530</accession>
<evidence type="ECO:0000313" key="2">
    <source>
        <dbReference type="EMBL" id="KAG0311416.1"/>
    </source>
</evidence>
<reference evidence="2" key="1">
    <citation type="journal article" date="2020" name="Fungal Divers.">
        <title>Resolving the Mortierellaceae phylogeny through synthesis of multi-gene phylogenetics and phylogenomics.</title>
        <authorList>
            <person name="Vandepol N."/>
            <person name="Liber J."/>
            <person name="Desiro A."/>
            <person name="Na H."/>
            <person name="Kennedy M."/>
            <person name="Barry K."/>
            <person name="Grigoriev I.V."/>
            <person name="Miller A.N."/>
            <person name="O'Donnell K."/>
            <person name="Stajich J.E."/>
            <person name="Bonito G."/>
        </authorList>
    </citation>
    <scope>NUCLEOTIDE SEQUENCE</scope>
    <source>
        <strain evidence="2">REB-010B</strain>
    </source>
</reference>
<keyword evidence="3" id="KW-1185">Reference proteome</keyword>
<sequence>QQKQHTASDANLGLDIGDTQEARSTSVAQGVDIQRLGQRQQQPESGLQASGY</sequence>
<comment type="caution">
    <text evidence="2">The sequence shown here is derived from an EMBL/GenBank/DDBJ whole genome shotgun (WGS) entry which is preliminary data.</text>
</comment>
<dbReference type="AlphaFoldDB" id="A0A9P6R530"/>